<reference evidence="4" key="1">
    <citation type="journal article" date="2019" name="Curr. Biol.">
        <title>Genome Sequence of Striga asiatica Provides Insight into the Evolution of Plant Parasitism.</title>
        <authorList>
            <person name="Yoshida S."/>
            <person name="Kim S."/>
            <person name="Wafula E.K."/>
            <person name="Tanskanen J."/>
            <person name="Kim Y.M."/>
            <person name="Honaas L."/>
            <person name="Yang Z."/>
            <person name="Spallek T."/>
            <person name="Conn C.E."/>
            <person name="Ichihashi Y."/>
            <person name="Cheong K."/>
            <person name="Cui S."/>
            <person name="Der J.P."/>
            <person name="Gundlach H."/>
            <person name="Jiao Y."/>
            <person name="Hori C."/>
            <person name="Ishida J.K."/>
            <person name="Kasahara H."/>
            <person name="Kiba T."/>
            <person name="Kim M.S."/>
            <person name="Koo N."/>
            <person name="Laohavisit A."/>
            <person name="Lee Y.H."/>
            <person name="Lumba S."/>
            <person name="McCourt P."/>
            <person name="Mortimer J.C."/>
            <person name="Mutuku J.M."/>
            <person name="Nomura T."/>
            <person name="Sasaki-Sekimoto Y."/>
            <person name="Seto Y."/>
            <person name="Wang Y."/>
            <person name="Wakatake T."/>
            <person name="Sakakibara H."/>
            <person name="Demura T."/>
            <person name="Yamaguchi S."/>
            <person name="Yoneyama K."/>
            <person name="Manabe R.I."/>
            <person name="Nelson D.C."/>
            <person name="Schulman A.H."/>
            <person name="Timko M.P."/>
            <person name="dePamphilis C.W."/>
            <person name="Choi D."/>
            <person name="Shirasu K."/>
        </authorList>
    </citation>
    <scope>NUCLEOTIDE SEQUENCE [LARGE SCALE GENOMIC DNA]</scope>
    <source>
        <strain evidence="4">cv. UVA1</strain>
    </source>
</reference>
<dbReference type="AlphaFoldDB" id="A0A5A7P6W1"/>
<feature type="domain" description="PB1-like" evidence="2">
    <location>
        <begin position="27"/>
        <end position="125"/>
    </location>
</feature>
<dbReference type="OrthoDB" id="914080at2759"/>
<evidence type="ECO:0000256" key="1">
    <source>
        <dbReference type="SAM" id="MobiDB-lite"/>
    </source>
</evidence>
<feature type="compositionally biased region" description="Polar residues" evidence="1">
    <location>
        <begin position="187"/>
        <end position="196"/>
    </location>
</feature>
<feature type="region of interest" description="Disordered" evidence="1">
    <location>
        <begin position="180"/>
        <end position="232"/>
    </location>
</feature>
<evidence type="ECO:0000313" key="4">
    <source>
        <dbReference type="Proteomes" id="UP000325081"/>
    </source>
</evidence>
<dbReference type="Pfam" id="PF26130">
    <property type="entry name" value="PB1-like"/>
    <property type="match status" value="1"/>
</dbReference>
<evidence type="ECO:0000259" key="2">
    <source>
        <dbReference type="Pfam" id="PF26130"/>
    </source>
</evidence>
<proteinExistence type="predicted"/>
<comment type="caution">
    <text evidence="3">The sequence shown here is derived from an EMBL/GenBank/DDBJ whole genome shotgun (WGS) entry which is preliminary data.</text>
</comment>
<sequence length="251" mass="28955">MGWIIRHNVNENPPEFLCPNYSSGSQFFTIRMYHSGKFVKYGTRYYVGENMRVSHIDFCDPDEMSFLEIINITWDLGLKECKKFHVSTNGIDNCSSLFEIQNDSDALNLVNFLDENRVVGIYIEHQNSTLSTIASELRNDYFPICRKKGHNARGCPLVKERLDTSSGLDIPPLNEEIQTLPRKGSKRNSSGLTSFEQPEKVSRNMQKQNKTQGVRKKLQVSKNQMEVKHKDQQIELMSNLEDQNLHAYGDR</sequence>
<dbReference type="EMBL" id="BKCP01002669">
    <property type="protein sequence ID" value="GER28500.1"/>
    <property type="molecule type" value="Genomic_DNA"/>
</dbReference>
<keyword evidence="4" id="KW-1185">Reference proteome</keyword>
<gene>
    <name evidence="3" type="ORF">STAS_04299</name>
</gene>
<accession>A0A5A7P6W1</accession>
<organism evidence="3 4">
    <name type="scientific">Striga asiatica</name>
    <name type="common">Asiatic witchweed</name>
    <name type="synonym">Buchnera asiatica</name>
    <dbReference type="NCBI Taxonomy" id="4170"/>
    <lineage>
        <taxon>Eukaryota</taxon>
        <taxon>Viridiplantae</taxon>
        <taxon>Streptophyta</taxon>
        <taxon>Embryophyta</taxon>
        <taxon>Tracheophyta</taxon>
        <taxon>Spermatophyta</taxon>
        <taxon>Magnoliopsida</taxon>
        <taxon>eudicotyledons</taxon>
        <taxon>Gunneridae</taxon>
        <taxon>Pentapetalae</taxon>
        <taxon>asterids</taxon>
        <taxon>lamiids</taxon>
        <taxon>Lamiales</taxon>
        <taxon>Orobanchaceae</taxon>
        <taxon>Buchnereae</taxon>
        <taxon>Striga</taxon>
    </lineage>
</organism>
<dbReference type="Proteomes" id="UP000325081">
    <property type="component" value="Unassembled WGS sequence"/>
</dbReference>
<feature type="compositionally biased region" description="Polar residues" evidence="1">
    <location>
        <begin position="203"/>
        <end position="212"/>
    </location>
</feature>
<dbReference type="InterPro" id="IPR058594">
    <property type="entry name" value="PB1-like_dom_pln"/>
</dbReference>
<evidence type="ECO:0000313" key="3">
    <source>
        <dbReference type="EMBL" id="GER28500.1"/>
    </source>
</evidence>
<dbReference type="GO" id="GO:0016853">
    <property type="term" value="F:isomerase activity"/>
    <property type="evidence" value="ECO:0007669"/>
    <property type="project" value="UniProtKB-KW"/>
</dbReference>
<keyword evidence="3" id="KW-0413">Isomerase</keyword>
<name>A0A5A7P6W1_STRAF</name>
<protein>
    <submittedName>
        <fullName evidence="3">Chalcone-flavanone isomerase family protein</fullName>
    </submittedName>
</protein>